<evidence type="ECO:0000256" key="1">
    <source>
        <dbReference type="SAM" id="MobiDB-lite"/>
    </source>
</evidence>
<feature type="region of interest" description="Disordered" evidence="1">
    <location>
        <begin position="195"/>
        <end position="217"/>
    </location>
</feature>
<evidence type="ECO:0000313" key="2">
    <source>
        <dbReference type="EMBL" id="KAK9514346.1"/>
    </source>
</evidence>
<name>A0AAW1DVP7_ZOAVI</name>
<gene>
    <name evidence="2" type="ORF">VZT92_027819</name>
</gene>
<accession>A0AAW1DVP7</accession>
<keyword evidence="3" id="KW-1185">Reference proteome</keyword>
<organism evidence="2 3">
    <name type="scientific">Zoarces viviparus</name>
    <name type="common">Viviparous eelpout</name>
    <name type="synonym">Blennius viviparus</name>
    <dbReference type="NCBI Taxonomy" id="48416"/>
    <lineage>
        <taxon>Eukaryota</taxon>
        <taxon>Metazoa</taxon>
        <taxon>Chordata</taxon>
        <taxon>Craniata</taxon>
        <taxon>Vertebrata</taxon>
        <taxon>Euteleostomi</taxon>
        <taxon>Actinopterygii</taxon>
        <taxon>Neopterygii</taxon>
        <taxon>Teleostei</taxon>
        <taxon>Neoteleostei</taxon>
        <taxon>Acanthomorphata</taxon>
        <taxon>Eupercaria</taxon>
        <taxon>Perciformes</taxon>
        <taxon>Cottioidei</taxon>
        <taxon>Zoarcales</taxon>
        <taxon>Zoarcidae</taxon>
        <taxon>Zoarcinae</taxon>
        <taxon>Zoarces</taxon>
    </lineage>
</organism>
<dbReference type="Proteomes" id="UP001488805">
    <property type="component" value="Unassembled WGS sequence"/>
</dbReference>
<protein>
    <submittedName>
        <fullName evidence="2">Uncharacterized protein</fullName>
    </submittedName>
</protein>
<dbReference type="AlphaFoldDB" id="A0AAW1DVP7"/>
<comment type="caution">
    <text evidence="2">The sequence shown here is derived from an EMBL/GenBank/DDBJ whole genome shotgun (WGS) entry which is preliminary data.</text>
</comment>
<proteinExistence type="predicted"/>
<dbReference type="EMBL" id="JBCEZU010000597">
    <property type="protein sequence ID" value="KAK9514346.1"/>
    <property type="molecule type" value="Genomic_DNA"/>
</dbReference>
<feature type="compositionally biased region" description="Basic and acidic residues" evidence="1">
    <location>
        <begin position="200"/>
        <end position="217"/>
    </location>
</feature>
<sequence>MLVLSDKPGSHQKSRCNEKHPWGFQPSWSKVSWVNIVEAASLSIEQPADMYSASAKVCVSTVGRVVAALRVPPAYHQSELRLFVRIPQRPLASPSGAERRDSDSSQAPPLHTSLILMGTEGWRSVACVSLGCVCVCVYGGTRVRITQVEHVRVLLPAARRSIHAAAAECHDDQSPPRHHLPPLCQFVTAHPSVAVPSLNIERERDPGRKGKGRNKDR</sequence>
<reference evidence="2 3" key="1">
    <citation type="journal article" date="2024" name="Genome Biol. Evol.">
        <title>Chromosome-level genome assembly of the viviparous eelpout Zoarces viviparus.</title>
        <authorList>
            <person name="Fuhrmann N."/>
            <person name="Brasseur M.V."/>
            <person name="Bakowski C.E."/>
            <person name="Podsiadlowski L."/>
            <person name="Prost S."/>
            <person name="Krehenwinkel H."/>
            <person name="Mayer C."/>
        </authorList>
    </citation>
    <scope>NUCLEOTIDE SEQUENCE [LARGE SCALE GENOMIC DNA]</scope>
    <source>
        <strain evidence="2">NO-MEL_2022_Ind0_liver</strain>
    </source>
</reference>
<evidence type="ECO:0000313" key="3">
    <source>
        <dbReference type="Proteomes" id="UP001488805"/>
    </source>
</evidence>